<evidence type="ECO:0000256" key="1">
    <source>
        <dbReference type="SAM" id="MobiDB-lite"/>
    </source>
</evidence>
<accession>A0A4U6QEU0</accession>
<comment type="caution">
    <text evidence="3">The sequence shown here is derived from an EMBL/GenBank/DDBJ whole genome shotgun (WGS) entry which is preliminary data.</text>
</comment>
<feature type="region of interest" description="Disordered" evidence="1">
    <location>
        <begin position="75"/>
        <end position="95"/>
    </location>
</feature>
<protein>
    <submittedName>
        <fullName evidence="3">Uncharacterized protein</fullName>
    </submittedName>
</protein>
<evidence type="ECO:0000313" key="3">
    <source>
        <dbReference type="EMBL" id="TKV58754.1"/>
    </source>
</evidence>
<gene>
    <name evidence="3" type="ORF">FDO65_14665</name>
</gene>
<keyword evidence="4" id="KW-1185">Reference proteome</keyword>
<dbReference type="OrthoDB" id="495539at2"/>
<keyword evidence="2" id="KW-1133">Transmembrane helix</keyword>
<dbReference type="InterPro" id="IPR046576">
    <property type="entry name" value="DUF6636"/>
</dbReference>
<dbReference type="EMBL" id="SZZH01000003">
    <property type="protein sequence ID" value="TKV58754.1"/>
    <property type="molecule type" value="Genomic_DNA"/>
</dbReference>
<keyword evidence="2" id="KW-0472">Membrane</keyword>
<dbReference type="Pfam" id="PF20341">
    <property type="entry name" value="DUF6636"/>
    <property type="match status" value="1"/>
</dbReference>
<feature type="compositionally biased region" description="Low complexity" evidence="1">
    <location>
        <begin position="76"/>
        <end position="95"/>
    </location>
</feature>
<dbReference type="AlphaFoldDB" id="A0A4U6QEU0"/>
<dbReference type="Proteomes" id="UP000306985">
    <property type="component" value="Unassembled WGS sequence"/>
</dbReference>
<dbReference type="RefSeq" id="WP_137450413.1">
    <property type="nucleotide sequence ID" value="NZ_SZZH01000003.1"/>
</dbReference>
<feature type="transmembrane region" description="Helical" evidence="2">
    <location>
        <begin position="43"/>
        <end position="64"/>
    </location>
</feature>
<proteinExistence type="predicted"/>
<evidence type="ECO:0000313" key="4">
    <source>
        <dbReference type="Proteomes" id="UP000306985"/>
    </source>
</evidence>
<reference evidence="3 4" key="1">
    <citation type="submission" date="2019-05" db="EMBL/GenBank/DDBJ databases">
        <title>Nakamurella sp. N5BH11, whole genome shotgun sequence.</title>
        <authorList>
            <person name="Tuo L."/>
        </authorList>
    </citation>
    <scope>NUCLEOTIDE SEQUENCE [LARGE SCALE GENOMIC DNA]</scope>
    <source>
        <strain evidence="3 4">N5BH11</strain>
    </source>
</reference>
<organism evidence="3 4">
    <name type="scientific">Nakamurella flava</name>
    <dbReference type="NCBI Taxonomy" id="2576308"/>
    <lineage>
        <taxon>Bacteria</taxon>
        <taxon>Bacillati</taxon>
        <taxon>Actinomycetota</taxon>
        <taxon>Actinomycetes</taxon>
        <taxon>Nakamurellales</taxon>
        <taxon>Nakamurellaceae</taxon>
        <taxon>Nakamurella</taxon>
    </lineage>
</organism>
<name>A0A4U6QEU0_9ACTN</name>
<evidence type="ECO:0000256" key="2">
    <source>
        <dbReference type="SAM" id="Phobius"/>
    </source>
</evidence>
<sequence length="256" mass="25840">MNRVCPQCGMPSAVGAFCARCGSALPPTGPAVGDRPPVRHPSWALPAAVAAVLAVVATTVFVVLRDRGDEVAGTATPLPTMGWGTLTPTTETTPPTMATTVTATATATMTAAAGAAADPNAFRGYAFRPGEPLTVPAAGGGLYFGSPSGNIHCTITASGDGYALCSIDQKNWTGPPKPASCEWNWLDNHVAIGAAGAESGQCLGGVEVPPVATVLPYGQSLTDGAITCSSAQTGVTCRHDGTGHGFTLRRDALDTF</sequence>
<keyword evidence="2" id="KW-0812">Transmembrane</keyword>